<dbReference type="AlphaFoldDB" id="A0A4Y5ZPH5"/>
<name>A0A4Y5ZPH5_9ENTR</name>
<dbReference type="Proteomes" id="UP000318237">
    <property type="component" value="Chromosome"/>
</dbReference>
<proteinExistence type="predicted"/>
<evidence type="ECO:0000313" key="2">
    <source>
        <dbReference type="Proteomes" id="UP000318237"/>
    </source>
</evidence>
<organism evidence="1 2">
    <name type="scientific">Enterobacter hormaechei</name>
    <dbReference type="NCBI Taxonomy" id="158836"/>
    <lineage>
        <taxon>Bacteria</taxon>
        <taxon>Pseudomonadati</taxon>
        <taxon>Pseudomonadota</taxon>
        <taxon>Gammaproteobacteria</taxon>
        <taxon>Enterobacterales</taxon>
        <taxon>Enterobacteriaceae</taxon>
        <taxon>Enterobacter</taxon>
        <taxon>Enterobacter cloacae complex</taxon>
    </lineage>
</organism>
<dbReference type="EMBL" id="CP041054">
    <property type="protein sequence ID" value="QDE47664.1"/>
    <property type="molecule type" value="Genomic_DNA"/>
</dbReference>
<evidence type="ECO:0000313" key="1">
    <source>
        <dbReference type="EMBL" id="QDE47664.1"/>
    </source>
</evidence>
<gene>
    <name evidence="1" type="ORF">EIN43_22115</name>
</gene>
<protein>
    <submittedName>
        <fullName evidence="1">Uncharacterized protein</fullName>
    </submittedName>
</protein>
<sequence length="71" mass="7805">MKGGKTTPILSGIAKRGDYPITRKTSILFFTMKRKHTINAPKQLKQSDSPSTLNAVNGISLRSKQSTMTLI</sequence>
<reference evidence="1 2" key="1">
    <citation type="submission" date="2019-06" db="EMBL/GenBank/DDBJ databases">
        <title>Whole genome sequencing of XDR Enterobacter.</title>
        <authorList>
            <person name="Gnana Soundari P."/>
            <person name="Vijayakumar R."/>
            <person name="Krishnan P."/>
        </authorList>
    </citation>
    <scope>NUCLEOTIDE SEQUENCE [LARGE SCALE GENOMIC DNA]</scope>
    <source>
        <strain evidence="1 2">C126</strain>
    </source>
</reference>
<accession>A0A4Y5ZPH5</accession>